<dbReference type="CDD" id="cd01639">
    <property type="entry name" value="IMPase"/>
    <property type="match status" value="1"/>
</dbReference>
<dbReference type="InterPro" id="IPR033942">
    <property type="entry name" value="IMPase"/>
</dbReference>
<dbReference type="AlphaFoldDB" id="A0A328AGL8"/>
<feature type="binding site" evidence="9">
    <location>
        <position position="89"/>
    </location>
    <ligand>
        <name>Mg(2+)</name>
        <dbReference type="ChEBI" id="CHEBI:18420"/>
        <label>1</label>
        <note>catalytic</note>
    </ligand>
</feature>
<dbReference type="EC" id="3.1.3.25" evidence="4 10"/>
<dbReference type="InterPro" id="IPR022337">
    <property type="entry name" value="Inositol_monophosphatase_SuhB"/>
</dbReference>
<dbReference type="PRINTS" id="PR00377">
    <property type="entry name" value="IMPHPHTASES"/>
</dbReference>
<dbReference type="GO" id="GO:0006020">
    <property type="term" value="P:inositol metabolic process"/>
    <property type="evidence" value="ECO:0007669"/>
    <property type="project" value="TreeGrafter"/>
</dbReference>
<dbReference type="RefSeq" id="WP_111527621.1">
    <property type="nucleotide sequence ID" value="NZ_JBHRSG010000002.1"/>
</dbReference>
<dbReference type="PRINTS" id="PR01959">
    <property type="entry name" value="SBIMPHPHTASE"/>
</dbReference>
<keyword evidence="7 10" id="KW-0378">Hydrolase</keyword>
<evidence type="ECO:0000256" key="5">
    <source>
        <dbReference type="ARBA" id="ARBA00019784"/>
    </source>
</evidence>
<keyword evidence="6 9" id="KW-0479">Metal-binding</keyword>
<dbReference type="InterPro" id="IPR020583">
    <property type="entry name" value="Inositol_monoP_metal-BS"/>
</dbReference>
<dbReference type="PROSITE" id="PS00629">
    <property type="entry name" value="IMP_1"/>
    <property type="match status" value="1"/>
</dbReference>
<evidence type="ECO:0000256" key="3">
    <source>
        <dbReference type="ARBA" id="ARBA00009759"/>
    </source>
</evidence>
<dbReference type="FunFam" id="3.30.540.10:FF:000003">
    <property type="entry name" value="Inositol-1-monophosphatase"/>
    <property type="match status" value="1"/>
</dbReference>
<reference evidence="12" key="1">
    <citation type="submission" date="2018-05" db="EMBL/GenBank/DDBJ databases">
        <authorList>
            <person name="Li X."/>
        </authorList>
    </citation>
    <scope>NUCLEOTIDE SEQUENCE [LARGE SCALE GENOMIC DNA]</scope>
    <source>
        <strain evidence="12">LX32</strain>
    </source>
</reference>
<gene>
    <name evidence="11" type="ORF">DJ017_04690</name>
</gene>
<dbReference type="GO" id="GO:0007165">
    <property type="term" value="P:signal transduction"/>
    <property type="evidence" value="ECO:0007669"/>
    <property type="project" value="TreeGrafter"/>
</dbReference>
<dbReference type="GO" id="GO:0008934">
    <property type="term" value="F:inositol monophosphate 1-phosphatase activity"/>
    <property type="evidence" value="ECO:0007669"/>
    <property type="project" value="InterPro"/>
</dbReference>
<evidence type="ECO:0000256" key="4">
    <source>
        <dbReference type="ARBA" id="ARBA00013106"/>
    </source>
</evidence>
<comment type="catalytic activity">
    <reaction evidence="1 10">
        <text>a myo-inositol phosphate + H2O = myo-inositol + phosphate</text>
        <dbReference type="Rhea" id="RHEA:24056"/>
        <dbReference type="ChEBI" id="CHEBI:15377"/>
        <dbReference type="ChEBI" id="CHEBI:17268"/>
        <dbReference type="ChEBI" id="CHEBI:43474"/>
        <dbReference type="ChEBI" id="CHEBI:84139"/>
        <dbReference type="EC" id="3.1.3.25"/>
    </reaction>
</comment>
<comment type="cofactor">
    <cofactor evidence="2 9 10">
        <name>Mg(2+)</name>
        <dbReference type="ChEBI" id="CHEBI:18420"/>
    </cofactor>
</comment>
<dbReference type="PROSITE" id="PS00630">
    <property type="entry name" value="IMP_2"/>
    <property type="match status" value="1"/>
</dbReference>
<feature type="binding site" evidence="9">
    <location>
        <position position="70"/>
    </location>
    <ligand>
        <name>Mg(2+)</name>
        <dbReference type="ChEBI" id="CHEBI:18420"/>
        <label>1</label>
        <note>catalytic</note>
    </ligand>
</feature>
<dbReference type="Pfam" id="PF00459">
    <property type="entry name" value="Inositol_P"/>
    <property type="match status" value="1"/>
</dbReference>
<protein>
    <recommendedName>
        <fullName evidence="5 10">Inositol-1-monophosphatase</fullName>
        <ecNumber evidence="4 10">3.1.3.25</ecNumber>
    </recommendedName>
</protein>
<sequence>MTTQSALLKVMSDAARKAARGLNRDFGELAELQVARKAPADFVSAADLKAEQVLFEALTKARPGYSFHGEERGLIEGTDKTHTWIVDPLDGTTNFLHAIPHFAINIALEREGVVVAAVTYNPATNELFWAEKGKGCYVNDKRLRVAARRHLDESVLATGIPFLGHGQHGRFLKELHQITQRVAGVRRFGSAALDLAWVAAGRYDGYWERDLAPWDLAAGVLMVTEAGGKVTNADGGDDVLASGSICAANLEIHPLLLERLAVAAK</sequence>
<dbReference type="Proteomes" id="UP000249254">
    <property type="component" value="Unassembled WGS sequence"/>
</dbReference>
<evidence type="ECO:0000313" key="12">
    <source>
        <dbReference type="Proteomes" id="UP000249254"/>
    </source>
</evidence>
<dbReference type="FunFam" id="3.40.190.80:FF:000020">
    <property type="entry name" value="Fructose-1,6-bisphosphatase/inositol-1-monophosphatase"/>
    <property type="match status" value="1"/>
</dbReference>
<comment type="similarity">
    <text evidence="3 10">Belongs to the inositol monophosphatase superfamily.</text>
</comment>
<dbReference type="PANTHER" id="PTHR20854:SF4">
    <property type="entry name" value="INOSITOL-1-MONOPHOSPHATASE-RELATED"/>
    <property type="match status" value="1"/>
</dbReference>
<evidence type="ECO:0000256" key="1">
    <source>
        <dbReference type="ARBA" id="ARBA00001033"/>
    </source>
</evidence>
<evidence type="ECO:0000313" key="11">
    <source>
        <dbReference type="EMBL" id="RAK53870.1"/>
    </source>
</evidence>
<organism evidence="11 12">
    <name type="scientific">Phenylobacterium soli</name>
    <dbReference type="NCBI Taxonomy" id="2170551"/>
    <lineage>
        <taxon>Bacteria</taxon>
        <taxon>Pseudomonadati</taxon>
        <taxon>Pseudomonadota</taxon>
        <taxon>Alphaproteobacteria</taxon>
        <taxon>Caulobacterales</taxon>
        <taxon>Caulobacteraceae</taxon>
        <taxon>Phenylobacterium</taxon>
    </lineage>
</organism>
<dbReference type="OrthoDB" id="9785695at2"/>
<dbReference type="PANTHER" id="PTHR20854">
    <property type="entry name" value="INOSITOL MONOPHOSPHATASE"/>
    <property type="match status" value="1"/>
</dbReference>
<name>A0A328AGL8_9CAUL</name>
<dbReference type="EMBL" id="QFYQ01000001">
    <property type="protein sequence ID" value="RAK53870.1"/>
    <property type="molecule type" value="Genomic_DNA"/>
</dbReference>
<evidence type="ECO:0000256" key="2">
    <source>
        <dbReference type="ARBA" id="ARBA00001946"/>
    </source>
</evidence>
<dbReference type="InterPro" id="IPR000760">
    <property type="entry name" value="Inositol_monophosphatase-like"/>
</dbReference>
<accession>A0A328AGL8</accession>
<feature type="binding site" evidence="9">
    <location>
        <position position="87"/>
    </location>
    <ligand>
        <name>Mg(2+)</name>
        <dbReference type="ChEBI" id="CHEBI:18420"/>
        <label>1</label>
        <note>catalytic</note>
    </ligand>
</feature>
<dbReference type="GO" id="GO:0046872">
    <property type="term" value="F:metal ion binding"/>
    <property type="evidence" value="ECO:0007669"/>
    <property type="project" value="UniProtKB-KW"/>
</dbReference>
<feature type="binding site" evidence="9">
    <location>
        <position position="90"/>
    </location>
    <ligand>
        <name>Mg(2+)</name>
        <dbReference type="ChEBI" id="CHEBI:18420"/>
        <label>2</label>
    </ligand>
</feature>
<evidence type="ECO:0000256" key="7">
    <source>
        <dbReference type="ARBA" id="ARBA00022801"/>
    </source>
</evidence>
<evidence type="ECO:0000256" key="6">
    <source>
        <dbReference type="ARBA" id="ARBA00022723"/>
    </source>
</evidence>
<dbReference type="SUPFAM" id="SSF56655">
    <property type="entry name" value="Carbohydrate phosphatase"/>
    <property type="match status" value="1"/>
</dbReference>
<evidence type="ECO:0000256" key="10">
    <source>
        <dbReference type="RuleBase" id="RU364068"/>
    </source>
</evidence>
<proteinExistence type="inferred from homology"/>
<keyword evidence="12" id="KW-1185">Reference proteome</keyword>
<dbReference type="Gene3D" id="3.30.540.10">
    <property type="entry name" value="Fructose-1,6-Bisphosphatase, subunit A, domain 1"/>
    <property type="match status" value="1"/>
</dbReference>
<evidence type="ECO:0000256" key="9">
    <source>
        <dbReference type="PIRSR" id="PIRSR600760-2"/>
    </source>
</evidence>
<comment type="caution">
    <text evidence="11">The sequence shown here is derived from an EMBL/GenBank/DDBJ whole genome shotgun (WGS) entry which is preliminary data.</text>
</comment>
<keyword evidence="8 9" id="KW-0460">Magnesium</keyword>
<evidence type="ECO:0000256" key="8">
    <source>
        <dbReference type="ARBA" id="ARBA00022842"/>
    </source>
</evidence>
<dbReference type="GO" id="GO:0046854">
    <property type="term" value="P:phosphatidylinositol phosphate biosynthetic process"/>
    <property type="evidence" value="ECO:0007669"/>
    <property type="project" value="InterPro"/>
</dbReference>
<dbReference type="Gene3D" id="3.40.190.80">
    <property type="match status" value="1"/>
</dbReference>
<dbReference type="InterPro" id="IPR020550">
    <property type="entry name" value="Inositol_monophosphatase_CS"/>
</dbReference>
<feature type="binding site" evidence="9">
    <location>
        <position position="215"/>
    </location>
    <ligand>
        <name>Mg(2+)</name>
        <dbReference type="ChEBI" id="CHEBI:18420"/>
        <label>1</label>
        <note>catalytic</note>
    </ligand>
</feature>